<dbReference type="InterPro" id="IPR010401">
    <property type="entry name" value="AGL/Gdb1"/>
</dbReference>
<dbReference type="PANTHER" id="PTHR10569:SF2">
    <property type="entry name" value="GLYCOGEN DEBRANCHING ENZYME"/>
    <property type="match status" value="1"/>
</dbReference>
<dbReference type="Gene3D" id="1.50.10.10">
    <property type="match status" value="1"/>
</dbReference>
<dbReference type="InterPro" id="IPR012341">
    <property type="entry name" value="6hp_glycosidase-like_sf"/>
</dbReference>
<dbReference type="EMBL" id="VSSQ01009143">
    <property type="protein sequence ID" value="MPM40838.1"/>
    <property type="molecule type" value="Genomic_DNA"/>
</dbReference>
<dbReference type="GO" id="GO:0005980">
    <property type="term" value="P:glycogen catabolic process"/>
    <property type="evidence" value="ECO:0007669"/>
    <property type="project" value="InterPro"/>
</dbReference>
<protein>
    <recommendedName>
        <fullName evidence="1">Glycogen debranching enzyme C-terminal domain-containing protein</fullName>
    </recommendedName>
</protein>
<accession>A0A644ZKH6</accession>
<comment type="caution">
    <text evidence="2">The sequence shown here is derived from an EMBL/GenBank/DDBJ whole genome shotgun (WGS) entry which is preliminary data.</text>
</comment>
<feature type="domain" description="Glycogen debranching enzyme C-terminal" evidence="1">
    <location>
        <begin position="2"/>
        <end position="134"/>
    </location>
</feature>
<dbReference type="InterPro" id="IPR008928">
    <property type="entry name" value="6-hairpin_glycosidase_sf"/>
</dbReference>
<dbReference type="GO" id="GO:0004135">
    <property type="term" value="F:amylo-alpha-1,6-glucosidase activity"/>
    <property type="evidence" value="ECO:0007669"/>
    <property type="project" value="InterPro"/>
</dbReference>
<organism evidence="2">
    <name type="scientific">bioreactor metagenome</name>
    <dbReference type="NCBI Taxonomy" id="1076179"/>
    <lineage>
        <taxon>unclassified sequences</taxon>
        <taxon>metagenomes</taxon>
        <taxon>ecological metagenomes</taxon>
    </lineage>
</organism>
<evidence type="ECO:0000259" key="1">
    <source>
        <dbReference type="Pfam" id="PF06202"/>
    </source>
</evidence>
<dbReference type="AlphaFoldDB" id="A0A644ZKH6"/>
<name>A0A644ZKH6_9ZZZZ</name>
<sequence>MVFATSLPYSPVSEKIRQLVLEKIRQELLTPRGLRTLSPIDPKYKGCYEGTIRDRDLAYHQGTVWPWLLSHYVEGFLKIYGKEGLDLVRPLYDNMEETLFEHGVGTISEVYSGDPPHRPGGAISQAWSVSEIMRIKWMIDKLSEGS</sequence>
<dbReference type="PANTHER" id="PTHR10569">
    <property type="entry name" value="GLYCOGEN DEBRANCHING ENZYME"/>
    <property type="match status" value="1"/>
</dbReference>
<gene>
    <name evidence="2" type="ORF">SDC9_87486</name>
</gene>
<dbReference type="GO" id="GO:0004134">
    <property type="term" value="F:4-alpha-glucanotransferase activity"/>
    <property type="evidence" value="ECO:0007669"/>
    <property type="project" value="InterPro"/>
</dbReference>
<reference evidence="2" key="1">
    <citation type="submission" date="2019-08" db="EMBL/GenBank/DDBJ databases">
        <authorList>
            <person name="Kucharzyk K."/>
            <person name="Murdoch R.W."/>
            <person name="Higgins S."/>
            <person name="Loffler F."/>
        </authorList>
    </citation>
    <scope>NUCLEOTIDE SEQUENCE</scope>
</reference>
<dbReference type="Pfam" id="PF06202">
    <property type="entry name" value="GDE_C"/>
    <property type="match status" value="1"/>
</dbReference>
<dbReference type="SUPFAM" id="SSF48208">
    <property type="entry name" value="Six-hairpin glycosidases"/>
    <property type="match status" value="1"/>
</dbReference>
<dbReference type="InterPro" id="IPR032790">
    <property type="entry name" value="GDE_C"/>
</dbReference>
<evidence type="ECO:0000313" key="2">
    <source>
        <dbReference type="EMBL" id="MPM40838.1"/>
    </source>
</evidence>
<proteinExistence type="predicted"/>